<organism evidence="1 2">
    <name type="scientific">Marinilabilia rubra</name>
    <dbReference type="NCBI Taxonomy" id="2162893"/>
    <lineage>
        <taxon>Bacteria</taxon>
        <taxon>Pseudomonadati</taxon>
        <taxon>Bacteroidota</taxon>
        <taxon>Bacteroidia</taxon>
        <taxon>Marinilabiliales</taxon>
        <taxon>Marinilabiliaceae</taxon>
        <taxon>Marinilabilia</taxon>
    </lineage>
</organism>
<dbReference type="Proteomes" id="UP000244956">
    <property type="component" value="Unassembled WGS sequence"/>
</dbReference>
<name>A0A2U2BAV0_9BACT</name>
<dbReference type="OrthoDB" id="1121763at2"/>
<evidence type="ECO:0008006" key="3">
    <source>
        <dbReference type="Google" id="ProtNLM"/>
    </source>
</evidence>
<proteinExistence type="predicted"/>
<evidence type="ECO:0000313" key="2">
    <source>
        <dbReference type="Proteomes" id="UP000244956"/>
    </source>
</evidence>
<comment type="caution">
    <text evidence="1">The sequence shown here is derived from an EMBL/GenBank/DDBJ whole genome shotgun (WGS) entry which is preliminary data.</text>
</comment>
<dbReference type="EMBL" id="QEWP01000004">
    <property type="protein sequence ID" value="PWE00190.1"/>
    <property type="molecule type" value="Genomic_DNA"/>
</dbReference>
<evidence type="ECO:0000313" key="1">
    <source>
        <dbReference type="EMBL" id="PWE00190.1"/>
    </source>
</evidence>
<gene>
    <name evidence="1" type="ORF">DDZ16_07505</name>
</gene>
<dbReference type="Pfam" id="PF17170">
    <property type="entry name" value="DUF5128"/>
    <property type="match status" value="1"/>
</dbReference>
<accession>A0A2U2BAV0</accession>
<sequence>MKTTVFSIISLTILILLFSCKDQPKVSDEALIINENNNFKDTALVLENLISDIKIVPLETNEQCLISYFHGHVGEKYIIAFEREKILLFSGTGKFISIISQKGKGPNEFNYIDAWDVDEDEKFLHFHDVGGNYISRYNLAEAQFEKNIPIEDKGGMSGIVTVNDTLLAVLRGGYANYENLYFYVSTSGRITEGEKKKPLTHPGVWAGSSSVFKRSNDNSIFYQPFEGDTIFKINGRDKKTLLAMQLEDPVKTGNKTKGYHVGLMGQIGNEIFLSKSVYESEVSEKSAILRTTLDEKYLYDQDNHDIFKISSLLYDELGLEFGSSFNFQSAEQLLINYQATYFKDILEKNIEDSDIDEAQKSKLQQLNDKISEGDNPILITGKCKKS</sequence>
<reference evidence="1 2" key="1">
    <citation type="submission" date="2018-05" db="EMBL/GenBank/DDBJ databases">
        <title>Marinilabilia rubrum sp. nov., isolated from saltern sediment.</title>
        <authorList>
            <person name="Zhang R."/>
        </authorList>
    </citation>
    <scope>NUCLEOTIDE SEQUENCE [LARGE SCALE GENOMIC DNA]</scope>
    <source>
        <strain evidence="1 2">WTE16</strain>
    </source>
</reference>
<dbReference type="RefSeq" id="WP_109263813.1">
    <property type="nucleotide sequence ID" value="NZ_QEWP01000004.1"/>
</dbReference>
<protein>
    <recommendedName>
        <fullName evidence="3">6-bladed beta-propeller</fullName>
    </recommendedName>
</protein>
<dbReference type="AlphaFoldDB" id="A0A2U2BAV0"/>
<keyword evidence="2" id="KW-1185">Reference proteome</keyword>
<dbReference type="PROSITE" id="PS51257">
    <property type="entry name" value="PROKAR_LIPOPROTEIN"/>
    <property type="match status" value="1"/>
</dbReference>